<comment type="cofactor">
    <cofactor evidence="2 17 20">
        <name>Mg(2+)</name>
        <dbReference type="ChEBI" id="CHEBI:18420"/>
    </cofactor>
</comment>
<dbReference type="Pfam" id="PF00391">
    <property type="entry name" value="PEP-utilizers"/>
    <property type="match status" value="1"/>
</dbReference>
<dbReference type="PANTHER" id="PTHR46244:SF3">
    <property type="entry name" value="PHOSPHOENOLPYRUVATE-PROTEIN PHOSPHOTRANSFERASE"/>
    <property type="match status" value="1"/>
</dbReference>
<dbReference type="InterPro" id="IPR000121">
    <property type="entry name" value="PEP_util_C"/>
</dbReference>
<evidence type="ECO:0000259" key="23">
    <source>
        <dbReference type="Pfam" id="PF05524"/>
    </source>
</evidence>
<dbReference type="InterPro" id="IPR036618">
    <property type="entry name" value="PtsI_HPr-bd_sf"/>
</dbReference>
<comment type="catalytic activity">
    <reaction evidence="1 17">
        <text>L-histidyl-[protein] + phosphoenolpyruvate = N(pros)-phospho-L-histidyl-[protein] + pyruvate</text>
        <dbReference type="Rhea" id="RHEA:23880"/>
        <dbReference type="Rhea" id="RHEA-COMP:9745"/>
        <dbReference type="Rhea" id="RHEA-COMP:9746"/>
        <dbReference type="ChEBI" id="CHEBI:15361"/>
        <dbReference type="ChEBI" id="CHEBI:29979"/>
        <dbReference type="ChEBI" id="CHEBI:58702"/>
        <dbReference type="ChEBI" id="CHEBI:64837"/>
        <dbReference type="EC" id="2.7.3.9"/>
    </reaction>
</comment>
<keyword evidence="15 17" id="KW-0460">Magnesium</keyword>
<comment type="subcellular location">
    <subcellularLocation>
        <location evidence="4 17">Cytoplasm</location>
    </subcellularLocation>
</comment>
<dbReference type="GO" id="GO:0008965">
    <property type="term" value="F:phosphoenolpyruvate-protein phosphotransferase activity"/>
    <property type="evidence" value="ECO:0007669"/>
    <property type="project" value="UniProtKB-EC"/>
</dbReference>
<feature type="domain" description="PEP-utilising enzyme mobile" evidence="21">
    <location>
        <begin position="157"/>
        <end position="229"/>
    </location>
</feature>
<dbReference type="PRINTS" id="PR01736">
    <property type="entry name" value="PHPHTRNFRASE"/>
</dbReference>
<dbReference type="InterPro" id="IPR008731">
    <property type="entry name" value="PTS_EIN"/>
</dbReference>
<evidence type="ECO:0000256" key="14">
    <source>
        <dbReference type="ARBA" id="ARBA00022777"/>
    </source>
</evidence>
<evidence type="ECO:0000256" key="15">
    <source>
        <dbReference type="ARBA" id="ARBA00022842"/>
    </source>
</evidence>
<feature type="binding site" evidence="19">
    <location>
        <position position="296"/>
    </location>
    <ligand>
        <name>phosphoenolpyruvate</name>
        <dbReference type="ChEBI" id="CHEBI:58702"/>
    </ligand>
</feature>
<evidence type="ECO:0000256" key="10">
    <source>
        <dbReference type="ARBA" id="ARBA00022597"/>
    </source>
</evidence>
<feature type="binding site" evidence="20">
    <location>
        <position position="454"/>
    </location>
    <ligand>
        <name>Mg(2+)</name>
        <dbReference type="ChEBI" id="CHEBI:18420"/>
    </ligand>
</feature>
<dbReference type="SUPFAM" id="SSF47831">
    <property type="entry name" value="Enzyme I of the PEP:sugar phosphotransferase system HPr-binding (sub)domain"/>
    <property type="match status" value="1"/>
</dbReference>
<feature type="binding site" evidence="20">
    <location>
        <position position="430"/>
    </location>
    <ligand>
        <name>Mg(2+)</name>
        <dbReference type="ChEBI" id="CHEBI:18420"/>
    </ligand>
</feature>
<dbReference type="InterPro" id="IPR006318">
    <property type="entry name" value="PTS_EI-like"/>
</dbReference>
<dbReference type="GO" id="GO:0046872">
    <property type="term" value="F:metal ion binding"/>
    <property type="evidence" value="ECO:0007669"/>
    <property type="project" value="UniProtKB-KW"/>
</dbReference>
<comment type="caution">
    <text evidence="24">The sequence shown here is derived from an EMBL/GenBank/DDBJ whole genome shotgun (WGS) entry which is preliminary data.</text>
</comment>
<evidence type="ECO:0000256" key="17">
    <source>
        <dbReference type="PIRNR" id="PIRNR000732"/>
    </source>
</evidence>
<evidence type="ECO:0000256" key="7">
    <source>
        <dbReference type="ARBA" id="ARBA00016544"/>
    </source>
</evidence>
<feature type="binding site" evidence="19">
    <location>
        <begin position="453"/>
        <end position="454"/>
    </location>
    <ligand>
        <name>phosphoenolpyruvate</name>
        <dbReference type="ChEBI" id="CHEBI:58702"/>
    </ligand>
</feature>
<evidence type="ECO:0000259" key="22">
    <source>
        <dbReference type="Pfam" id="PF02896"/>
    </source>
</evidence>
<dbReference type="Pfam" id="PF05524">
    <property type="entry name" value="PEP-utilisers_N"/>
    <property type="match status" value="1"/>
</dbReference>
<evidence type="ECO:0000256" key="2">
    <source>
        <dbReference type="ARBA" id="ARBA00001946"/>
    </source>
</evidence>
<dbReference type="EMBL" id="JANDBC010000001">
    <property type="protein sequence ID" value="MCP9290967.1"/>
    <property type="molecule type" value="Genomic_DNA"/>
</dbReference>
<keyword evidence="12 17" id="KW-0598">Phosphotransferase system</keyword>
<keyword evidence="10 17" id="KW-0762">Sugar transport</keyword>
<keyword evidence="9 17" id="KW-0963">Cytoplasm</keyword>
<dbReference type="Gene3D" id="3.50.30.10">
    <property type="entry name" value="Phosphohistidine domain"/>
    <property type="match status" value="1"/>
</dbReference>
<evidence type="ECO:0000256" key="1">
    <source>
        <dbReference type="ARBA" id="ARBA00000683"/>
    </source>
</evidence>
<comment type="similarity">
    <text evidence="5 17">Belongs to the PEP-utilizing enzyme family.</text>
</comment>
<feature type="active site" description="Tele-phosphohistidine intermediate" evidence="18">
    <location>
        <position position="193"/>
    </location>
</feature>
<dbReference type="SUPFAM" id="SSF52009">
    <property type="entry name" value="Phosphohistidine domain"/>
    <property type="match status" value="1"/>
</dbReference>
<dbReference type="InterPro" id="IPR015813">
    <property type="entry name" value="Pyrv/PenolPyrv_kinase-like_dom"/>
</dbReference>
<evidence type="ECO:0000256" key="11">
    <source>
        <dbReference type="ARBA" id="ARBA00022679"/>
    </source>
</evidence>
<protein>
    <recommendedName>
        <fullName evidence="7 17">Phosphoenolpyruvate-protein phosphotransferase</fullName>
        <ecNumber evidence="6 17">2.7.3.9</ecNumber>
    </recommendedName>
    <alternativeName>
        <fullName evidence="16 17">Phosphotransferase system, enzyme I</fullName>
    </alternativeName>
</protein>
<evidence type="ECO:0000313" key="25">
    <source>
        <dbReference type="Proteomes" id="UP001139125"/>
    </source>
</evidence>
<evidence type="ECO:0000256" key="3">
    <source>
        <dbReference type="ARBA" id="ARBA00002728"/>
    </source>
</evidence>
<dbReference type="SUPFAM" id="SSF51621">
    <property type="entry name" value="Phosphoenolpyruvate/pyruvate domain"/>
    <property type="match status" value="1"/>
</dbReference>
<dbReference type="NCBIfam" id="TIGR01417">
    <property type="entry name" value="PTS_I_fam"/>
    <property type="match status" value="1"/>
</dbReference>
<evidence type="ECO:0000256" key="16">
    <source>
        <dbReference type="ARBA" id="ARBA00033235"/>
    </source>
</evidence>
<dbReference type="GO" id="GO:0009401">
    <property type="term" value="P:phosphoenolpyruvate-dependent sugar phosphotransferase system"/>
    <property type="evidence" value="ECO:0007669"/>
    <property type="project" value="UniProtKB-KW"/>
</dbReference>
<evidence type="ECO:0000256" key="18">
    <source>
        <dbReference type="PIRSR" id="PIRSR000732-1"/>
    </source>
</evidence>
<accession>A0A9X2REE1</accession>
<dbReference type="GO" id="GO:0005737">
    <property type="term" value="C:cytoplasm"/>
    <property type="evidence" value="ECO:0007669"/>
    <property type="project" value="UniProtKB-SubCell"/>
</dbReference>
<dbReference type="AlphaFoldDB" id="A0A9X2REE1"/>
<evidence type="ECO:0000256" key="13">
    <source>
        <dbReference type="ARBA" id="ARBA00022723"/>
    </source>
</evidence>
<keyword evidence="8 17" id="KW-0813">Transport</keyword>
<evidence type="ECO:0000256" key="6">
    <source>
        <dbReference type="ARBA" id="ARBA00012232"/>
    </source>
</evidence>
<dbReference type="PANTHER" id="PTHR46244">
    <property type="entry name" value="PHOSPHOENOLPYRUVATE-PROTEIN PHOSPHOTRANSFERASE"/>
    <property type="match status" value="1"/>
</dbReference>
<evidence type="ECO:0000256" key="9">
    <source>
        <dbReference type="ARBA" id="ARBA00022490"/>
    </source>
</evidence>
<dbReference type="InterPro" id="IPR036637">
    <property type="entry name" value="Phosphohistidine_dom_sf"/>
</dbReference>
<keyword evidence="25" id="KW-1185">Reference proteome</keyword>
<evidence type="ECO:0000256" key="5">
    <source>
        <dbReference type="ARBA" id="ARBA00007837"/>
    </source>
</evidence>
<evidence type="ECO:0000259" key="21">
    <source>
        <dbReference type="Pfam" id="PF00391"/>
    </source>
</evidence>
<proteinExistence type="inferred from homology"/>
<feature type="binding site" evidence="19">
    <location>
        <position position="464"/>
    </location>
    <ligand>
        <name>phosphoenolpyruvate</name>
        <dbReference type="ChEBI" id="CHEBI:58702"/>
    </ligand>
</feature>
<dbReference type="InterPro" id="IPR008279">
    <property type="entry name" value="PEP-util_enz_mobile_dom"/>
</dbReference>
<feature type="domain" description="PEP-utilising enzyme C-terminal" evidence="22">
    <location>
        <begin position="254"/>
        <end position="537"/>
    </location>
</feature>
<sequence length="569" mass="62744">MEATNTDEITLKGRSVGSGVAIGKAVLLSSESKTVAPTSINKSAVKKHKNRFLKAKESLIAELQLMADELNDAGSVEIIDTQKQIILDAEIERSVFEIIEEKLLSVDFAIYQTYCQFIERLKESGSELFRQRIVDLEDIRDRFIDLVCDQKKKKSVKKGSLIVAREISPTDLVSYYEDGAIGLVMEKGGVTSHAAIIAKSLGIPCIVSAEKATKEVLNDKMLVLDAAEGTLILNPSRKTISRYRKKAEEAARKKKKRPDSFETADGVSLKITANIEFEAELPKIKEHGAQGIGLLRTESLLFGHRLRKSMEEQRAFYSAVLEGSTGSVTIRLFDIGGDKTSSRTVKEANPFLGWRGIRLLLDEKELLHNQLNAIVRTAADYPGRIRILVPMVSVIDEVAEIKDELESVITELKTEGVELGESIPLGLMVEVPSVALSAYHFAKEVDFLSMGTNDLTQYTMAVDRGNERICNLFQHYHPSVLHLISNTVKGAEKAGIDVSVCGELAGDEIGAACLIGMGIQELSMVPESIPEISELLHSKTKAEFEQFAKSALTLASSEELENLFEDWKN</sequence>
<feature type="active site" description="Proton donor" evidence="18">
    <location>
        <position position="501"/>
    </location>
</feature>
<evidence type="ECO:0000256" key="19">
    <source>
        <dbReference type="PIRSR" id="PIRSR000732-2"/>
    </source>
</evidence>
<dbReference type="InterPro" id="IPR040442">
    <property type="entry name" value="Pyrv_kinase-like_dom_sf"/>
</dbReference>
<keyword evidence="14 17" id="KW-0418">Kinase</keyword>
<dbReference type="PIRSF" id="PIRSF000732">
    <property type="entry name" value="PTS_enzyme_I"/>
    <property type="match status" value="1"/>
</dbReference>
<dbReference type="GO" id="GO:0016301">
    <property type="term" value="F:kinase activity"/>
    <property type="evidence" value="ECO:0007669"/>
    <property type="project" value="UniProtKB-KW"/>
</dbReference>
<evidence type="ECO:0000256" key="20">
    <source>
        <dbReference type="PIRSR" id="PIRSR000732-3"/>
    </source>
</evidence>
<name>A0A9X2REE1_9BACT</name>
<dbReference type="InterPro" id="IPR050499">
    <property type="entry name" value="PEP-utilizing_PTS_enzyme"/>
</dbReference>
<evidence type="ECO:0000256" key="4">
    <source>
        <dbReference type="ARBA" id="ARBA00004496"/>
    </source>
</evidence>
<dbReference type="Gene3D" id="1.10.274.10">
    <property type="entry name" value="PtsI, HPr-binding domain"/>
    <property type="match status" value="1"/>
</dbReference>
<reference evidence="24" key="1">
    <citation type="submission" date="2022-06" db="EMBL/GenBank/DDBJ databases">
        <title>Gracilimonas sp. CAU 1638 isolated from sea sediment.</title>
        <authorList>
            <person name="Kim W."/>
        </authorList>
    </citation>
    <scope>NUCLEOTIDE SEQUENCE</scope>
    <source>
        <strain evidence="24">CAU 1638</strain>
    </source>
</reference>
<gene>
    <name evidence="24" type="primary">ptsP</name>
    <name evidence="24" type="ORF">NM125_05180</name>
</gene>
<evidence type="ECO:0000256" key="12">
    <source>
        <dbReference type="ARBA" id="ARBA00022683"/>
    </source>
</evidence>
<evidence type="ECO:0000256" key="8">
    <source>
        <dbReference type="ARBA" id="ARBA00022448"/>
    </source>
</evidence>
<dbReference type="PROSITE" id="PS00742">
    <property type="entry name" value="PEP_ENZYMES_2"/>
    <property type="match status" value="1"/>
</dbReference>
<keyword evidence="13 17" id="KW-0479">Metal-binding</keyword>
<dbReference type="Pfam" id="PF02896">
    <property type="entry name" value="PEP-utilizers_C"/>
    <property type="match status" value="1"/>
</dbReference>
<organism evidence="24 25">
    <name type="scientific">Gracilimonas sediminicola</name>
    <dbReference type="NCBI Taxonomy" id="2952158"/>
    <lineage>
        <taxon>Bacteria</taxon>
        <taxon>Pseudomonadati</taxon>
        <taxon>Balneolota</taxon>
        <taxon>Balneolia</taxon>
        <taxon>Balneolales</taxon>
        <taxon>Balneolaceae</taxon>
        <taxon>Gracilimonas</taxon>
    </lineage>
</organism>
<dbReference type="Proteomes" id="UP001139125">
    <property type="component" value="Unassembled WGS sequence"/>
</dbReference>
<dbReference type="InterPro" id="IPR024692">
    <property type="entry name" value="PTS_EI"/>
</dbReference>
<dbReference type="EC" id="2.7.3.9" evidence="6 17"/>
<keyword evidence="11 17" id="KW-0808">Transferase</keyword>
<feature type="binding site" evidence="19">
    <location>
        <position position="331"/>
    </location>
    <ligand>
        <name>phosphoenolpyruvate</name>
        <dbReference type="ChEBI" id="CHEBI:58702"/>
    </ligand>
</feature>
<dbReference type="Gene3D" id="3.20.20.60">
    <property type="entry name" value="Phosphoenolpyruvate-binding domains"/>
    <property type="match status" value="1"/>
</dbReference>
<feature type="domain" description="Phosphotransferase system enzyme I N-terminal" evidence="23">
    <location>
        <begin position="12"/>
        <end position="132"/>
    </location>
</feature>
<dbReference type="InterPro" id="IPR023151">
    <property type="entry name" value="PEP_util_CS"/>
</dbReference>
<evidence type="ECO:0000313" key="24">
    <source>
        <dbReference type="EMBL" id="MCP9290967.1"/>
    </source>
</evidence>
<comment type="function">
    <text evidence="3 17">General (non sugar-specific) component of the phosphoenolpyruvate-dependent sugar phosphotransferase system (sugar PTS). This major carbohydrate active-transport system catalyzes the phosphorylation of incoming sugar substrates concomitantly with their translocation across the cell membrane. Enzyme I transfers the phosphoryl group from phosphoenolpyruvate (PEP) to the phosphoryl carrier protein (HPr).</text>
</comment>
<dbReference type="RefSeq" id="WP_255133501.1">
    <property type="nucleotide sequence ID" value="NZ_JANDBC010000001.1"/>
</dbReference>